<reference evidence="2 3" key="1">
    <citation type="submission" date="2020-07" db="EMBL/GenBank/DDBJ databases">
        <title>Sequencing the genomes of 1000 actinobacteria strains.</title>
        <authorList>
            <person name="Klenk H.-P."/>
        </authorList>
    </citation>
    <scope>NUCLEOTIDE SEQUENCE [LARGE SCALE GENOMIC DNA]</scope>
    <source>
        <strain evidence="2 3">DSM 26487</strain>
    </source>
</reference>
<dbReference type="RefSeq" id="WP_179659511.1">
    <property type="nucleotide sequence ID" value="NZ_JACBZR010000001.1"/>
</dbReference>
<name>A0A7Z0ITU3_9ACTN</name>
<feature type="transmembrane region" description="Helical" evidence="1">
    <location>
        <begin position="7"/>
        <end position="25"/>
    </location>
</feature>
<evidence type="ECO:0000313" key="2">
    <source>
        <dbReference type="EMBL" id="NYI79173.1"/>
    </source>
</evidence>
<feature type="transmembrane region" description="Helical" evidence="1">
    <location>
        <begin position="132"/>
        <end position="151"/>
    </location>
</feature>
<comment type="caution">
    <text evidence="2">The sequence shown here is derived from an EMBL/GenBank/DDBJ whole genome shotgun (WGS) entry which is preliminary data.</text>
</comment>
<feature type="transmembrane region" description="Helical" evidence="1">
    <location>
        <begin position="158"/>
        <end position="175"/>
    </location>
</feature>
<feature type="transmembrane region" description="Helical" evidence="1">
    <location>
        <begin position="339"/>
        <end position="356"/>
    </location>
</feature>
<feature type="transmembrane region" description="Helical" evidence="1">
    <location>
        <begin position="56"/>
        <end position="72"/>
    </location>
</feature>
<feature type="transmembrane region" description="Helical" evidence="1">
    <location>
        <begin position="363"/>
        <end position="384"/>
    </location>
</feature>
<dbReference type="AlphaFoldDB" id="A0A7Z0ITU3"/>
<proteinExistence type="predicted"/>
<feature type="transmembrane region" description="Helical" evidence="1">
    <location>
        <begin position="265"/>
        <end position="288"/>
    </location>
</feature>
<dbReference type="Proteomes" id="UP000564496">
    <property type="component" value="Unassembled WGS sequence"/>
</dbReference>
<accession>A0A7Z0ITU3</accession>
<evidence type="ECO:0008006" key="4">
    <source>
        <dbReference type="Google" id="ProtNLM"/>
    </source>
</evidence>
<feature type="transmembrane region" description="Helical" evidence="1">
    <location>
        <begin position="181"/>
        <end position="200"/>
    </location>
</feature>
<keyword evidence="1" id="KW-1133">Transmembrane helix</keyword>
<keyword evidence="3" id="KW-1185">Reference proteome</keyword>
<organism evidence="2 3">
    <name type="scientific">Nocardioides panzhihuensis</name>
    <dbReference type="NCBI Taxonomy" id="860243"/>
    <lineage>
        <taxon>Bacteria</taxon>
        <taxon>Bacillati</taxon>
        <taxon>Actinomycetota</taxon>
        <taxon>Actinomycetes</taxon>
        <taxon>Propionibacteriales</taxon>
        <taxon>Nocardioidaceae</taxon>
        <taxon>Nocardioides</taxon>
    </lineage>
</organism>
<evidence type="ECO:0000313" key="3">
    <source>
        <dbReference type="Proteomes" id="UP000564496"/>
    </source>
</evidence>
<protein>
    <recommendedName>
        <fullName evidence="4">Glycosyltransferase RgtA/B/C/D-like domain-containing protein</fullName>
    </recommendedName>
</protein>
<feature type="transmembrane region" description="Helical" evidence="1">
    <location>
        <begin position="428"/>
        <end position="452"/>
    </location>
</feature>
<sequence>MDRFWRIAAVVSVVVALAVNVYVAWDSSLSFMYDEIGTVIHGRTVLGLDSPQLNTPGYYPGWGVLLAPLWLVTSNVFTFYKMAIVVGLVISMLTIWPLARVAVRLSGVTPAQGVVAAATVMALPPRAIQADYILSERLITLLVVVATLVAFRLHAKPTYRGVLLLSLLAGLSLFSHARMQVFVAAIALWLICLLVHSLLVRKRQVALIALVGLVATGLLAVVANKAALWFHAQLVPWKFIQAQGFVDKVLEASPRFWVNTFAGEAWTQMVGSLGVVIIGLVVVTAMFWKELRSRQVGPAGFVLIAAGSMYVLSCLNWGTEYSLFTMEWRRFDYWIYGRYIDPVFAVLVLAGVCAAIQAVRSRVVLVWTWVIAAGISMVTILVVAPDAPTWAYTTPAHIPGAIPFWWALPDGQFPQPGPIPSFTNDNRFWLIATLCALVPLAIWTLLAALSRLSPRLSSCTGDRARSVVVTALILVLGTTASAVADVASDEFHDRFDHATPVIDDLRSILAEHPDAVVSYDDNCPRRPPSMNSERNWLMWWMLPTVVEREWEWGDDIVFSCPSGEPAFVTGAVMLRERPFPLATVWIMPGDLLDSLRVSGELPAVARTVE</sequence>
<feature type="transmembrane region" description="Helical" evidence="1">
    <location>
        <begin position="300"/>
        <end position="319"/>
    </location>
</feature>
<keyword evidence="1" id="KW-0812">Transmembrane</keyword>
<feature type="transmembrane region" description="Helical" evidence="1">
    <location>
        <begin position="207"/>
        <end position="230"/>
    </location>
</feature>
<gene>
    <name evidence="2" type="ORF">BJ988_003821</name>
</gene>
<keyword evidence="1" id="KW-0472">Membrane</keyword>
<dbReference type="EMBL" id="JACBZR010000001">
    <property type="protein sequence ID" value="NYI79173.1"/>
    <property type="molecule type" value="Genomic_DNA"/>
</dbReference>
<evidence type="ECO:0000256" key="1">
    <source>
        <dbReference type="SAM" id="Phobius"/>
    </source>
</evidence>
<feature type="transmembrane region" description="Helical" evidence="1">
    <location>
        <begin position="464"/>
        <end position="484"/>
    </location>
</feature>